<dbReference type="EMBL" id="BAAAQN010000044">
    <property type="protein sequence ID" value="GAA2047832.1"/>
    <property type="molecule type" value="Genomic_DNA"/>
</dbReference>
<reference evidence="2" key="1">
    <citation type="journal article" date="2019" name="Int. J. Syst. Evol. Microbiol.">
        <title>The Global Catalogue of Microorganisms (GCM) 10K type strain sequencing project: providing services to taxonomists for standard genome sequencing and annotation.</title>
        <authorList>
            <consortium name="The Broad Institute Genomics Platform"/>
            <consortium name="The Broad Institute Genome Sequencing Center for Infectious Disease"/>
            <person name="Wu L."/>
            <person name="Ma J."/>
        </authorList>
    </citation>
    <scope>NUCLEOTIDE SEQUENCE [LARGE SCALE GENOMIC DNA]</scope>
    <source>
        <strain evidence="2">JCM 16014</strain>
    </source>
</reference>
<comment type="caution">
    <text evidence="1">The sequence shown here is derived from an EMBL/GenBank/DDBJ whole genome shotgun (WGS) entry which is preliminary data.</text>
</comment>
<evidence type="ECO:0000313" key="1">
    <source>
        <dbReference type="EMBL" id="GAA2047832.1"/>
    </source>
</evidence>
<evidence type="ECO:0000313" key="2">
    <source>
        <dbReference type="Proteomes" id="UP001500751"/>
    </source>
</evidence>
<sequence length="324" mass="35273">MARADAPSEPPPLNPPAVVLGVVTTNLLDTSEPLPLEAARQALRLLPGVGADWRAYPVEQVVSPDLFYGVDCKLPGVRGAHPRAIGTVRARAVLTAGHVVQGSTRVDVVLDASNRRMPWSYYAARVGAVEAIRKADPAELVSGFLTARRQPGLLDLGGIGSRVMSRLDDIPQVDGRLGMRTEASRLRWAVQVREGEEMGAEVMVGEDGTFRVAMTAPWALVPDIVEFCEILALHQWLLAALKNAFRRAGSASAPMDELDPALSYLGHLWNPTAHLPTATAWLWAELEVDAQLTWGWDSTLTRVRDKVALLTRKAIEGTLLKEFQ</sequence>
<dbReference type="Proteomes" id="UP001500751">
    <property type="component" value="Unassembled WGS sequence"/>
</dbReference>
<keyword evidence="2" id="KW-1185">Reference proteome</keyword>
<dbReference type="RefSeq" id="WP_344669176.1">
    <property type="nucleotide sequence ID" value="NZ_BAAAQN010000044.1"/>
</dbReference>
<organism evidence="1 2">
    <name type="scientific">Catenulispora yoronensis</name>
    <dbReference type="NCBI Taxonomy" id="450799"/>
    <lineage>
        <taxon>Bacteria</taxon>
        <taxon>Bacillati</taxon>
        <taxon>Actinomycetota</taxon>
        <taxon>Actinomycetes</taxon>
        <taxon>Catenulisporales</taxon>
        <taxon>Catenulisporaceae</taxon>
        <taxon>Catenulispora</taxon>
    </lineage>
</organism>
<proteinExistence type="predicted"/>
<name>A0ABP5GJ66_9ACTN</name>
<dbReference type="NCBIfam" id="NF040565">
    <property type="entry name" value="SCO2521_fam"/>
    <property type="match status" value="1"/>
</dbReference>
<gene>
    <name evidence="1" type="ORF">GCM10009839_61470</name>
</gene>
<accession>A0ABP5GJ66</accession>
<dbReference type="InterPro" id="IPR049749">
    <property type="entry name" value="SCO2521-like"/>
</dbReference>
<protein>
    <submittedName>
        <fullName evidence="1">Uncharacterized protein</fullName>
    </submittedName>
</protein>